<dbReference type="SUPFAM" id="SSF52540">
    <property type="entry name" value="P-loop containing nucleoside triphosphate hydrolases"/>
    <property type="match status" value="1"/>
</dbReference>
<dbReference type="AlphaFoldDB" id="A0A8J7YCF4"/>
<dbReference type="Pfam" id="PF13207">
    <property type="entry name" value="AAA_17"/>
    <property type="match status" value="1"/>
</dbReference>
<evidence type="ECO:0000256" key="3">
    <source>
        <dbReference type="HAMAP-Rule" id="MF_01111"/>
    </source>
</evidence>
<name>A0A8J7YCF4_9EURY</name>
<keyword evidence="4" id="KW-0969">Cilium</keyword>
<dbReference type="InterPro" id="IPR027417">
    <property type="entry name" value="P-loop_NTPase"/>
</dbReference>
<accession>A0A8J7YCF4</accession>
<keyword evidence="4" id="KW-0966">Cell projection</keyword>
<protein>
    <recommendedName>
        <fullName evidence="3">UPF0200 protein KTS45_13900</fullName>
    </recommendedName>
</protein>
<dbReference type="Gene3D" id="3.40.50.300">
    <property type="entry name" value="P-loop containing nucleotide triphosphate hydrolases"/>
    <property type="match status" value="1"/>
</dbReference>
<sequence length="187" mass="20372">MTVIGIVGLPGSGKSEAANVAADMGVPVVTMGDVIRQECRDRGLDPASDHGRIAQALREENGPGAIAERSLPLIEDELAESDTVLVDGIRSDVEVEAFREAFGESFLLIEVDAPFELRAERLDLRGRDDMNDETGESLTDRDERELGFGMGKAIEMADVTIENAETLAAFQRKVRTLLREGAEEIER</sequence>
<dbReference type="EMBL" id="JAHQXF010000002">
    <property type="protein sequence ID" value="MBV0925294.1"/>
    <property type="molecule type" value="Genomic_DNA"/>
</dbReference>
<dbReference type="OrthoDB" id="85381at2157"/>
<keyword evidence="1 3" id="KW-0547">Nucleotide-binding</keyword>
<dbReference type="HAMAP" id="MF_01111">
    <property type="entry name" value="UPF0200"/>
    <property type="match status" value="1"/>
</dbReference>
<dbReference type="PANTHER" id="PTHR41930">
    <property type="entry name" value="UPF0200 PROTEIN MJ1399"/>
    <property type="match status" value="1"/>
</dbReference>
<evidence type="ECO:0000313" key="4">
    <source>
        <dbReference type="EMBL" id="MBV0925294.1"/>
    </source>
</evidence>
<feature type="binding site" evidence="3">
    <location>
        <begin position="8"/>
        <end position="15"/>
    </location>
    <ligand>
        <name>ATP</name>
        <dbReference type="ChEBI" id="CHEBI:30616"/>
    </ligand>
</feature>
<evidence type="ECO:0000313" key="5">
    <source>
        <dbReference type="Proteomes" id="UP000766550"/>
    </source>
</evidence>
<organism evidence="4 5">
    <name type="scientific">Haloarcula limicola</name>
    <dbReference type="NCBI Taxonomy" id="1429915"/>
    <lineage>
        <taxon>Archaea</taxon>
        <taxon>Methanobacteriati</taxon>
        <taxon>Methanobacteriota</taxon>
        <taxon>Stenosarchaea group</taxon>
        <taxon>Halobacteria</taxon>
        <taxon>Halobacteriales</taxon>
        <taxon>Haloarculaceae</taxon>
        <taxon>Haloarcula</taxon>
    </lineage>
</organism>
<proteinExistence type="inferred from homology"/>
<dbReference type="PANTHER" id="PTHR41930:SF1">
    <property type="entry name" value="DEPHOSPHO-COA KINASE"/>
    <property type="match status" value="1"/>
</dbReference>
<evidence type="ECO:0000256" key="1">
    <source>
        <dbReference type="ARBA" id="ARBA00022741"/>
    </source>
</evidence>
<evidence type="ECO:0000256" key="2">
    <source>
        <dbReference type="ARBA" id="ARBA00022840"/>
    </source>
</evidence>
<gene>
    <name evidence="4" type="primary">fliE</name>
    <name evidence="4" type="ORF">KTS45_13900</name>
</gene>
<comment type="caution">
    <text evidence="4">The sequence shown here is derived from an EMBL/GenBank/DDBJ whole genome shotgun (WGS) entry which is preliminary data.</text>
</comment>
<reference evidence="4 5" key="1">
    <citation type="submission" date="2021-06" db="EMBL/GenBank/DDBJ databases">
        <title>New haloarchaea isolates fom saline soil.</title>
        <authorList>
            <person name="Duran-Viseras A."/>
            <person name="Sanchez-Porro C.S."/>
            <person name="Ventosa A."/>
        </authorList>
    </citation>
    <scope>NUCLEOTIDE SEQUENCE [LARGE SCALE GENOMIC DNA]</scope>
    <source>
        <strain evidence="4 5">JCM 183640</strain>
    </source>
</reference>
<dbReference type="GO" id="GO:0005524">
    <property type="term" value="F:ATP binding"/>
    <property type="evidence" value="ECO:0007669"/>
    <property type="project" value="UniProtKB-UniRule"/>
</dbReference>
<comment type="similarity">
    <text evidence="3">Belongs to the UPF0200 family.</text>
</comment>
<dbReference type="InterPro" id="IPR022970">
    <property type="entry name" value="NTP_hydrolase-rel"/>
</dbReference>
<dbReference type="Proteomes" id="UP000766550">
    <property type="component" value="Unassembled WGS sequence"/>
</dbReference>
<keyword evidence="2 3" id="KW-0067">ATP-binding</keyword>
<keyword evidence="5" id="KW-1185">Reference proteome</keyword>
<dbReference type="RefSeq" id="WP_162318129.1">
    <property type="nucleotide sequence ID" value="NZ_JAHQXF010000002.1"/>
</dbReference>
<keyword evidence="4" id="KW-0282">Flagellum</keyword>